<accession>A0ABC8SCR2</accession>
<organism evidence="2 3">
    <name type="scientific">Ilex paraguariensis</name>
    <name type="common">yerba mate</name>
    <dbReference type="NCBI Taxonomy" id="185542"/>
    <lineage>
        <taxon>Eukaryota</taxon>
        <taxon>Viridiplantae</taxon>
        <taxon>Streptophyta</taxon>
        <taxon>Embryophyta</taxon>
        <taxon>Tracheophyta</taxon>
        <taxon>Spermatophyta</taxon>
        <taxon>Magnoliopsida</taxon>
        <taxon>eudicotyledons</taxon>
        <taxon>Gunneridae</taxon>
        <taxon>Pentapetalae</taxon>
        <taxon>asterids</taxon>
        <taxon>campanulids</taxon>
        <taxon>Aquifoliales</taxon>
        <taxon>Aquifoliaceae</taxon>
        <taxon>Ilex</taxon>
    </lineage>
</organism>
<dbReference type="Proteomes" id="UP001642360">
    <property type="component" value="Unassembled WGS sequence"/>
</dbReference>
<protein>
    <submittedName>
        <fullName evidence="2">Uncharacterized protein</fullName>
    </submittedName>
</protein>
<dbReference type="PANTHER" id="PTHR46807:SF1">
    <property type="entry name" value="TRANSCRIPTION FACTOR PIF3"/>
    <property type="match status" value="1"/>
</dbReference>
<evidence type="ECO:0000256" key="1">
    <source>
        <dbReference type="SAM" id="MobiDB-lite"/>
    </source>
</evidence>
<dbReference type="EMBL" id="CAUOFW020002614">
    <property type="protein sequence ID" value="CAK9154986.1"/>
    <property type="molecule type" value="Genomic_DNA"/>
</dbReference>
<feature type="compositionally biased region" description="Polar residues" evidence="1">
    <location>
        <begin position="187"/>
        <end position="199"/>
    </location>
</feature>
<sequence>MRALQELIPNCNKIMSMGTGLYMPPMMLPTGMQHIHAAYMPHFSPMGMGMGMGFGLGMVDINGGPPGCPMIPMPHMQGAHFPSRPISGPSTFQGITGSNLQVFGHPGQGLPMSVHRAPLVPLPGRPPEYTRMETNVGVPNAASCLNSKDMMQNDKTQGMHNADTSSSMNQICSQNTNSQLMHNADTCSSMNQTSGQFQETNEDFDQPAPVQKNDQSVDLIGSAAVNLANVNNIIPSKTAGCE</sequence>
<evidence type="ECO:0000313" key="3">
    <source>
        <dbReference type="Proteomes" id="UP001642360"/>
    </source>
</evidence>
<proteinExistence type="predicted"/>
<keyword evidence="3" id="KW-1185">Reference proteome</keyword>
<reference evidence="2 3" key="1">
    <citation type="submission" date="2024-02" db="EMBL/GenBank/DDBJ databases">
        <authorList>
            <person name="Vignale AGUSTIN F."/>
            <person name="Sosa J E."/>
            <person name="Modenutti C."/>
        </authorList>
    </citation>
    <scope>NUCLEOTIDE SEQUENCE [LARGE SCALE GENOMIC DNA]</scope>
</reference>
<name>A0ABC8SCR2_9AQUA</name>
<dbReference type="AlphaFoldDB" id="A0ABC8SCR2"/>
<evidence type="ECO:0000313" key="2">
    <source>
        <dbReference type="EMBL" id="CAK9154986.1"/>
    </source>
</evidence>
<dbReference type="PANTHER" id="PTHR46807">
    <property type="entry name" value="TRANSCRIPTION FACTOR PIF3"/>
    <property type="match status" value="1"/>
</dbReference>
<feature type="region of interest" description="Disordered" evidence="1">
    <location>
        <begin position="187"/>
        <end position="210"/>
    </location>
</feature>
<dbReference type="InterPro" id="IPR044273">
    <property type="entry name" value="PIF3-like"/>
</dbReference>
<comment type="caution">
    <text evidence="2">The sequence shown here is derived from an EMBL/GenBank/DDBJ whole genome shotgun (WGS) entry which is preliminary data.</text>
</comment>
<gene>
    <name evidence="2" type="ORF">ILEXP_LOCUS23357</name>
</gene>